<dbReference type="PANTHER" id="PTHR46039">
    <property type="entry name" value="SUCROSE-PHOSPHATE SYNTHASE 3-RELATED"/>
    <property type="match status" value="1"/>
</dbReference>
<dbReference type="PANTHER" id="PTHR46039:SF2">
    <property type="entry name" value="SUCROSE-PHOSPHATE SYNTHASE 1"/>
    <property type="match status" value="1"/>
</dbReference>
<dbReference type="AlphaFoldDB" id="A0AAN8ZSE4"/>
<dbReference type="Proteomes" id="UP001370490">
    <property type="component" value="Unassembled WGS sequence"/>
</dbReference>
<name>A0AAN8ZSE4_9MAGN</name>
<dbReference type="GO" id="GO:0016757">
    <property type="term" value="F:glycosyltransferase activity"/>
    <property type="evidence" value="ECO:0007669"/>
    <property type="project" value="UniProtKB-KW"/>
</dbReference>
<protein>
    <submittedName>
        <fullName evidence="3">Uncharacterized protein</fullName>
    </submittedName>
</protein>
<organism evidence="3 4">
    <name type="scientific">Dillenia turbinata</name>
    <dbReference type="NCBI Taxonomy" id="194707"/>
    <lineage>
        <taxon>Eukaryota</taxon>
        <taxon>Viridiplantae</taxon>
        <taxon>Streptophyta</taxon>
        <taxon>Embryophyta</taxon>
        <taxon>Tracheophyta</taxon>
        <taxon>Spermatophyta</taxon>
        <taxon>Magnoliopsida</taxon>
        <taxon>eudicotyledons</taxon>
        <taxon>Gunneridae</taxon>
        <taxon>Pentapetalae</taxon>
        <taxon>Dilleniales</taxon>
        <taxon>Dilleniaceae</taxon>
        <taxon>Dillenia</taxon>
    </lineage>
</organism>
<comment type="caution">
    <text evidence="3">The sequence shown here is derived from an EMBL/GenBank/DDBJ whole genome shotgun (WGS) entry which is preliminary data.</text>
</comment>
<proteinExistence type="predicted"/>
<evidence type="ECO:0000256" key="1">
    <source>
        <dbReference type="ARBA" id="ARBA00022676"/>
    </source>
</evidence>
<evidence type="ECO:0000256" key="2">
    <source>
        <dbReference type="ARBA" id="ARBA00022679"/>
    </source>
</evidence>
<sequence>MKWTMARSNVIRQGVGKGYTKINLLTTKDVVITIALLCAMFASRSSAFQHISANIKRKKDIEVSVATGMGVGWSPMDYMSARKKHFAKEVITGFDETDLLRSWVRMAKNRASSKEHDSPTHFFVEEVITGFDETDLRSWVGMAKNRASSKEHDSPTHFFVEEVITGFNETDLLRSWVRAQATRSPQEWNTRLENMCCRIWNLARQKKLLKIESAQRIAKRRFERERGPREATADISEDLSEGEKGDLVSDISAHGAARLPSIHSVDAMETWIYRQKGKKLYIVLIRQELHFCAVLLKVLHKDELKCNLRHCYITLHGLIRGENMQHGRDSDTGAQVTFIC</sequence>
<dbReference type="EMBL" id="JBAMMX010000003">
    <property type="protein sequence ID" value="KAK6945153.1"/>
    <property type="molecule type" value="Genomic_DNA"/>
</dbReference>
<evidence type="ECO:0000313" key="3">
    <source>
        <dbReference type="EMBL" id="KAK6945153.1"/>
    </source>
</evidence>
<reference evidence="3 4" key="1">
    <citation type="submission" date="2023-12" db="EMBL/GenBank/DDBJ databases">
        <title>A high-quality genome assembly for Dillenia turbinata (Dilleniales).</title>
        <authorList>
            <person name="Chanderbali A."/>
        </authorList>
    </citation>
    <scope>NUCLEOTIDE SEQUENCE [LARGE SCALE GENOMIC DNA]</scope>
    <source>
        <strain evidence="3">LSX21</strain>
        <tissue evidence="3">Leaf</tissue>
    </source>
</reference>
<accession>A0AAN8ZSE4</accession>
<evidence type="ECO:0000313" key="4">
    <source>
        <dbReference type="Proteomes" id="UP001370490"/>
    </source>
</evidence>
<dbReference type="InterPro" id="IPR044161">
    <property type="entry name" value="SPS"/>
</dbReference>
<keyword evidence="2" id="KW-0808">Transferase</keyword>
<gene>
    <name evidence="3" type="ORF">RJ641_026255</name>
</gene>
<keyword evidence="4" id="KW-1185">Reference proteome</keyword>
<keyword evidence="1" id="KW-0328">Glycosyltransferase</keyword>